<comment type="caution">
    <text evidence="1">The sequence shown here is derived from an EMBL/GenBank/DDBJ whole genome shotgun (WGS) entry which is preliminary data.</text>
</comment>
<sequence>NYKKGEHVAGLVHGGLDSQMGIRGAF</sequence>
<evidence type="ECO:0000313" key="1">
    <source>
        <dbReference type="EMBL" id="CAF1560356.1"/>
    </source>
</evidence>
<dbReference type="AlphaFoldDB" id="A0A815XQR7"/>
<feature type="non-terminal residue" evidence="1">
    <location>
        <position position="1"/>
    </location>
</feature>
<proteinExistence type="predicted"/>
<gene>
    <name evidence="1" type="ORF">JYZ213_LOCUS46842</name>
</gene>
<feature type="non-terminal residue" evidence="1">
    <location>
        <position position="26"/>
    </location>
</feature>
<dbReference type="EMBL" id="CAJNOG010006501">
    <property type="protein sequence ID" value="CAF1560356.1"/>
    <property type="molecule type" value="Genomic_DNA"/>
</dbReference>
<accession>A0A815XQR7</accession>
<evidence type="ECO:0000313" key="2">
    <source>
        <dbReference type="Proteomes" id="UP000663845"/>
    </source>
</evidence>
<dbReference type="Proteomes" id="UP000663845">
    <property type="component" value="Unassembled WGS sequence"/>
</dbReference>
<organism evidence="1 2">
    <name type="scientific">Adineta steineri</name>
    <dbReference type="NCBI Taxonomy" id="433720"/>
    <lineage>
        <taxon>Eukaryota</taxon>
        <taxon>Metazoa</taxon>
        <taxon>Spiralia</taxon>
        <taxon>Gnathifera</taxon>
        <taxon>Rotifera</taxon>
        <taxon>Eurotatoria</taxon>
        <taxon>Bdelloidea</taxon>
        <taxon>Adinetida</taxon>
        <taxon>Adinetidae</taxon>
        <taxon>Adineta</taxon>
    </lineage>
</organism>
<protein>
    <submittedName>
        <fullName evidence="1">Uncharacterized protein</fullName>
    </submittedName>
</protein>
<reference evidence="1" key="1">
    <citation type="submission" date="2021-02" db="EMBL/GenBank/DDBJ databases">
        <authorList>
            <person name="Nowell W R."/>
        </authorList>
    </citation>
    <scope>NUCLEOTIDE SEQUENCE</scope>
</reference>
<name>A0A815XQR7_9BILA</name>